<evidence type="ECO:0000256" key="1">
    <source>
        <dbReference type="SAM" id="Phobius"/>
    </source>
</evidence>
<dbReference type="Proteomes" id="UP000276178">
    <property type="component" value="Unassembled WGS sequence"/>
</dbReference>
<reference evidence="2 5" key="2">
    <citation type="submission" date="2019-06" db="EMBL/GenBank/DDBJ databases">
        <title>Whole genome shotgun sequence of Brevibacillus agri NBRC 15538.</title>
        <authorList>
            <person name="Hosoyama A."/>
            <person name="Uohara A."/>
            <person name="Ohji S."/>
            <person name="Ichikawa N."/>
        </authorList>
    </citation>
    <scope>NUCLEOTIDE SEQUENCE [LARGE SCALE GENOMIC DNA]</scope>
    <source>
        <strain evidence="2 5">NBRC 15538</strain>
    </source>
</reference>
<protein>
    <recommendedName>
        <fullName evidence="6">Holin</fullName>
    </recommendedName>
</protein>
<feature type="transmembrane region" description="Helical" evidence="1">
    <location>
        <begin position="40"/>
        <end position="64"/>
    </location>
</feature>
<evidence type="ECO:0000313" key="2">
    <source>
        <dbReference type="EMBL" id="GED25179.1"/>
    </source>
</evidence>
<evidence type="ECO:0000313" key="5">
    <source>
        <dbReference type="Proteomes" id="UP000317180"/>
    </source>
</evidence>
<proteinExistence type="predicted"/>
<organism evidence="3 4">
    <name type="scientific">Brevibacillus agri</name>
    <dbReference type="NCBI Taxonomy" id="51101"/>
    <lineage>
        <taxon>Bacteria</taxon>
        <taxon>Bacillati</taxon>
        <taxon>Bacillota</taxon>
        <taxon>Bacilli</taxon>
        <taxon>Bacillales</taxon>
        <taxon>Paenibacillaceae</taxon>
        <taxon>Brevibacillus</taxon>
    </lineage>
</organism>
<dbReference type="RefSeq" id="WP_122953030.1">
    <property type="nucleotide sequence ID" value="NZ_BJOD01000011.1"/>
</dbReference>
<evidence type="ECO:0000313" key="3">
    <source>
        <dbReference type="EMBL" id="RNB54118.1"/>
    </source>
</evidence>
<accession>A0A3M8ASC8</accession>
<name>A0A3M8ASC8_9BACL</name>
<dbReference type="GeneID" id="82810821"/>
<reference evidence="3 4" key="1">
    <citation type="submission" date="2018-10" db="EMBL/GenBank/DDBJ databases">
        <title>Phylogenomics of Brevibacillus.</title>
        <authorList>
            <person name="Dunlap C."/>
        </authorList>
    </citation>
    <scope>NUCLEOTIDE SEQUENCE [LARGE SCALE GENOMIC DNA]</scope>
    <source>
        <strain evidence="3 4">NRRL NRS 1219</strain>
    </source>
</reference>
<dbReference type="Proteomes" id="UP000317180">
    <property type="component" value="Unassembled WGS sequence"/>
</dbReference>
<keyword evidence="1" id="KW-0472">Membrane</keyword>
<dbReference type="AlphaFoldDB" id="A0A3M8ASC8"/>
<keyword evidence="5" id="KW-1185">Reference proteome</keyword>
<sequence length="89" mass="9819">MSEQYQNGKAKAVKTVANIQVVVGIIAGIVAGNITRDFSWSIAIYVWVASIFSTIILHGFAEVIELLSDIYKKINILEEIKNKINKPVA</sequence>
<evidence type="ECO:0000313" key="4">
    <source>
        <dbReference type="Proteomes" id="UP000276178"/>
    </source>
</evidence>
<keyword evidence="1" id="KW-0812">Transmembrane</keyword>
<feature type="transmembrane region" description="Helical" evidence="1">
    <location>
        <begin position="12"/>
        <end position="34"/>
    </location>
</feature>
<gene>
    <name evidence="2" type="ORF">BAG01nite_12810</name>
    <name evidence="3" type="ORF">EB820_14490</name>
</gene>
<dbReference type="EMBL" id="BJOD01000011">
    <property type="protein sequence ID" value="GED25179.1"/>
    <property type="molecule type" value="Genomic_DNA"/>
</dbReference>
<dbReference type="EMBL" id="RHHN01000042">
    <property type="protein sequence ID" value="RNB54118.1"/>
    <property type="molecule type" value="Genomic_DNA"/>
</dbReference>
<comment type="caution">
    <text evidence="3">The sequence shown here is derived from an EMBL/GenBank/DDBJ whole genome shotgun (WGS) entry which is preliminary data.</text>
</comment>
<evidence type="ECO:0008006" key="6">
    <source>
        <dbReference type="Google" id="ProtNLM"/>
    </source>
</evidence>
<keyword evidence="1" id="KW-1133">Transmembrane helix</keyword>